<dbReference type="Pfam" id="PF14322">
    <property type="entry name" value="SusD-like_3"/>
    <property type="match status" value="1"/>
</dbReference>
<dbReference type="Proteomes" id="UP001500582">
    <property type="component" value="Unassembled WGS sequence"/>
</dbReference>
<dbReference type="EMBL" id="BAABFT010000002">
    <property type="protein sequence ID" value="GAA4315439.1"/>
    <property type="molecule type" value="Genomic_DNA"/>
</dbReference>
<dbReference type="InterPro" id="IPR011990">
    <property type="entry name" value="TPR-like_helical_dom_sf"/>
</dbReference>
<keyword evidence="3" id="KW-0732">Signal</keyword>
<evidence type="ECO:0000313" key="8">
    <source>
        <dbReference type="EMBL" id="GAA4315439.1"/>
    </source>
</evidence>
<evidence type="ECO:0000259" key="6">
    <source>
        <dbReference type="Pfam" id="PF07980"/>
    </source>
</evidence>
<accession>A0ABP8G1L7</accession>
<protein>
    <submittedName>
        <fullName evidence="8">RagB/SusD family nutrient uptake outer membrane protein</fullName>
    </submittedName>
</protein>
<dbReference type="Gene3D" id="1.25.40.390">
    <property type="match status" value="1"/>
</dbReference>
<feature type="domain" description="RagB/SusD" evidence="6">
    <location>
        <begin position="339"/>
        <end position="647"/>
    </location>
</feature>
<comment type="similarity">
    <text evidence="2">Belongs to the SusD family.</text>
</comment>
<name>A0ABP8G1L7_9SPHI</name>
<dbReference type="InterPro" id="IPR033985">
    <property type="entry name" value="SusD-like_N"/>
</dbReference>
<proteinExistence type="inferred from homology"/>
<keyword evidence="4" id="KW-0472">Membrane</keyword>
<dbReference type="PROSITE" id="PS51257">
    <property type="entry name" value="PROKAR_LIPOPROTEIN"/>
    <property type="match status" value="1"/>
</dbReference>
<organism evidence="8 9">
    <name type="scientific">Mucilaginibacter gynuensis</name>
    <dbReference type="NCBI Taxonomy" id="1302236"/>
    <lineage>
        <taxon>Bacteria</taxon>
        <taxon>Pseudomonadati</taxon>
        <taxon>Bacteroidota</taxon>
        <taxon>Sphingobacteriia</taxon>
        <taxon>Sphingobacteriales</taxon>
        <taxon>Sphingobacteriaceae</taxon>
        <taxon>Mucilaginibacter</taxon>
    </lineage>
</organism>
<evidence type="ECO:0000256" key="5">
    <source>
        <dbReference type="ARBA" id="ARBA00023237"/>
    </source>
</evidence>
<keyword evidence="5" id="KW-0998">Cell outer membrane</keyword>
<evidence type="ECO:0000256" key="3">
    <source>
        <dbReference type="ARBA" id="ARBA00022729"/>
    </source>
</evidence>
<sequence length="647" mass="73776">MKFTHTQNKFSRLSSLKFIGLGLLLITIAGISSCKKSYLDIIPDNVATLDNAFANRNEAEKYLFTCYSYLPQEGHPDKNPGFNGGDELWIYWPFQTDYFFLDPYNIARGLQNKANPYLNYWDSFDGRSLWQGIRTCNIFLENVEKVPDLQPYEKARWIAEAKFLKAYFHWYLFRMYGPIPIQDKNLDITASPEQVKVSRQPVDSVVNYITRLIDDAAAGDDNTGLPSRITSAATELGRITKVAALSIKARVLVTAASPLFNGNTELGGMKNKNGQALFNTQYDAAKWTRAVDACKAAIDLAEANGVILYHFNPGVINVDDATKTQMNIRNAVCEKWNSELIWGSTASANPTFWLQLFACPQLDQNNINLDLKGQMAPTLKMAELFYTKNGVPIEEDKTWDYANRFKLRPTPSGDPNLQADYQTVGLHVDREPRFYADIAFDGAKFFMKNGNFNIQSKAEQYSGKKQSRLYSITGYYTKKLVNWNLVATSTNVTVESYPWPIIRLTDLYLLYAEALNESGRSAEALPYLNQIRDRAGLKSIESSWSTYSKNPGKYTSVSGLREIIQQERGIELAFEASRFYDLRRWKTAPQVMSTPIYGWDINQTSFEDFNKRVLLFSPKFTGPRDYFWPIKEYDLQINPNLVQNPGW</sequence>
<comment type="caution">
    <text evidence="8">The sequence shown here is derived from an EMBL/GenBank/DDBJ whole genome shotgun (WGS) entry which is preliminary data.</text>
</comment>
<reference evidence="9" key="1">
    <citation type="journal article" date="2019" name="Int. J. Syst. Evol. Microbiol.">
        <title>The Global Catalogue of Microorganisms (GCM) 10K type strain sequencing project: providing services to taxonomists for standard genome sequencing and annotation.</title>
        <authorList>
            <consortium name="The Broad Institute Genomics Platform"/>
            <consortium name="The Broad Institute Genome Sequencing Center for Infectious Disease"/>
            <person name="Wu L."/>
            <person name="Ma J."/>
        </authorList>
    </citation>
    <scope>NUCLEOTIDE SEQUENCE [LARGE SCALE GENOMIC DNA]</scope>
    <source>
        <strain evidence="9">JCM 17705</strain>
    </source>
</reference>
<evidence type="ECO:0000256" key="4">
    <source>
        <dbReference type="ARBA" id="ARBA00023136"/>
    </source>
</evidence>
<gene>
    <name evidence="8" type="ORF">GCM10023149_12050</name>
</gene>
<feature type="domain" description="SusD-like N-terminal" evidence="7">
    <location>
        <begin position="113"/>
        <end position="251"/>
    </location>
</feature>
<evidence type="ECO:0000256" key="2">
    <source>
        <dbReference type="ARBA" id="ARBA00006275"/>
    </source>
</evidence>
<keyword evidence="9" id="KW-1185">Reference proteome</keyword>
<dbReference type="InterPro" id="IPR012944">
    <property type="entry name" value="SusD_RagB_dom"/>
</dbReference>
<evidence type="ECO:0000259" key="7">
    <source>
        <dbReference type="Pfam" id="PF14322"/>
    </source>
</evidence>
<dbReference type="RefSeq" id="WP_345210108.1">
    <property type="nucleotide sequence ID" value="NZ_BAABFT010000002.1"/>
</dbReference>
<evidence type="ECO:0000256" key="1">
    <source>
        <dbReference type="ARBA" id="ARBA00004442"/>
    </source>
</evidence>
<comment type="subcellular location">
    <subcellularLocation>
        <location evidence="1">Cell outer membrane</location>
    </subcellularLocation>
</comment>
<dbReference type="SUPFAM" id="SSF48452">
    <property type="entry name" value="TPR-like"/>
    <property type="match status" value="1"/>
</dbReference>
<evidence type="ECO:0000313" key="9">
    <source>
        <dbReference type="Proteomes" id="UP001500582"/>
    </source>
</evidence>
<dbReference type="Pfam" id="PF07980">
    <property type="entry name" value="SusD_RagB"/>
    <property type="match status" value="1"/>
</dbReference>